<organism evidence="2">
    <name type="scientific">Glycine max</name>
    <name type="common">Soybean</name>
    <name type="synonym">Glycine hispida</name>
    <dbReference type="NCBI Taxonomy" id="3847"/>
    <lineage>
        <taxon>Eukaryota</taxon>
        <taxon>Viridiplantae</taxon>
        <taxon>Streptophyta</taxon>
        <taxon>Embryophyta</taxon>
        <taxon>Tracheophyta</taxon>
        <taxon>Spermatophyta</taxon>
        <taxon>Magnoliopsida</taxon>
        <taxon>eudicotyledons</taxon>
        <taxon>Gunneridae</taxon>
        <taxon>Pentapetalae</taxon>
        <taxon>rosids</taxon>
        <taxon>fabids</taxon>
        <taxon>Fabales</taxon>
        <taxon>Fabaceae</taxon>
        <taxon>Papilionoideae</taxon>
        <taxon>50 kb inversion clade</taxon>
        <taxon>NPAAA clade</taxon>
        <taxon>indigoferoid/millettioid clade</taxon>
        <taxon>Phaseoleae</taxon>
        <taxon>Glycine</taxon>
        <taxon>Glycine subgen. Soja</taxon>
    </lineage>
</organism>
<dbReference type="Proteomes" id="UP000008827">
    <property type="component" value="Chromosome 5"/>
</dbReference>
<evidence type="ECO:0000313" key="3">
    <source>
        <dbReference type="EnsemblPlants" id="KRH56642"/>
    </source>
</evidence>
<dbReference type="InParanoid" id="A0A0R0JUP7"/>
<keyword evidence="4" id="KW-1185">Reference proteome</keyword>
<keyword evidence="1" id="KW-1133">Transmembrane helix</keyword>
<gene>
    <name evidence="2" type="ORF">GLYMA_05G010100</name>
</gene>
<keyword evidence="1" id="KW-0472">Membrane</keyword>
<name>A0A0R0JUP7_SOYBN</name>
<keyword evidence="1" id="KW-0812">Transmembrane</keyword>
<reference evidence="3" key="2">
    <citation type="submission" date="2018-02" db="UniProtKB">
        <authorList>
            <consortium name="EnsemblPlants"/>
        </authorList>
    </citation>
    <scope>IDENTIFICATION</scope>
    <source>
        <strain evidence="3">Williams 82</strain>
    </source>
</reference>
<sequence length="90" mass="10479">MLFQYLCIYYFTSYVNIVFNFMVVSLHMKVVIALWLVNQCSAMINSTRSKWLLEEHGHIKAEMTQGMVIHGIYVLSIYSPIPSFEPNISK</sequence>
<feature type="transmembrane region" description="Helical" evidence="1">
    <location>
        <begin position="7"/>
        <end position="37"/>
    </location>
</feature>
<evidence type="ECO:0000256" key="1">
    <source>
        <dbReference type="SAM" id="Phobius"/>
    </source>
</evidence>
<reference evidence="2 3" key="1">
    <citation type="journal article" date="2010" name="Nature">
        <title>Genome sequence of the palaeopolyploid soybean.</title>
        <authorList>
            <person name="Schmutz J."/>
            <person name="Cannon S.B."/>
            <person name="Schlueter J."/>
            <person name="Ma J."/>
            <person name="Mitros T."/>
            <person name="Nelson W."/>
            <person name="Hyten D.L."/>
            <person name="Song Q."/>
            <person name="Thelen J.J."/>
            <person name="Cheng J."/>
            <person name="Xu D."/>
            <person name="Hellsten U."/>
            <person name="May G.D."/>
            <person name="Yu Y."/>
            <person name="Sakurai T."/>
            <person name="Umezawa T."/>
            <person name="Bhattacharyya M.K."/>
            <person name="Sandhu D."/>
            <person name="Valliyodan B."/>
            <person name="Lindquist E."/>
            <person name="Peto M."/>
            <person name="Grant D."/>
            <person name="Shu S."/>
            <person name="Goodstein D."/>
            <person name="Barry K."/>
            <person name="Futrell-Griggs M."/>
            <person name="Abernathy B."/>
            <person name="Du J."/>
            <person name="Tian Z."/>
            <person name="Zhu L."/>
            <person name="Gill N."/>
            <person name="Joshi T."/>
            <person name="Libault M."/>
            <person name="Sethuraman A."/>
            <person name="Zhang X.-C."/>
            <person name="Shinozaki K."/>
            <person name="Nguyen H.T."/>
            <person name="Wing R.A."/>
            <person name="Cregan P."/>
            <person name="Specht J."/>
            <person name="Grimwood J."/>
            <person name="Rokhsar D."/>
            <person name="Stacey G."/>
            <person name="Shoemaker R.C."/>
            <person name="Jackson S.A."/>
        </authorList>
    </citation>
    <scope>NUCLEOTIDE SEQUENCE [LARGE SCALE GENOMIC DNA]</scope>
    <source>
        <strain evidence="3">cv. Williams 82</strain>
        <tissue evidence="2">Callus</tissue>
    </source>
</reference>
<evidence type="ECO:0000313" key="2">
    <source>
        <dbReference type="EMBL" id="KRH56642.1"/>
    </source>
</evidence>
<dbReference type="AlphaFoldDB" id="A0A0R0JUP7"/>
<dbReference type="Gramene" id="KRH56642">
    <property type="protein sequence ID" value="KRH56642"/>
    <property type="gene ID" value="GLYMA_05G010100"/>
</dbReference>
<protein>
    <submittedName>
        <fullName evidence="2 3">Uncharacterized protein</fullName>
    </submittedName>
</protein>
<dbReference type="EMBL" id="CM000838">
    <property type="protein sequence ID" value="KRH56642.1"/>
    <property type="molecule type" value="Genomic_DNA"/>
</dbReference>
<proteinExistence type="predicted"/>
<reference evidence="2" key="3">
    <citation type="submission" date="2018-07" db="EMBL/GenBank/DDBJ databases">
        <title>WGS assembly of Glycine max.</title>
        <authorList>
            <person name="Schmutz J."/>
            <person name="Cannon S."/>
            <person name="Schlueter J."/>
            <person name="Ma J."/>
            <person name="Mitros T."/>
            <person name="Nelson W."/>
            <person name="Hyten D."/>
            <person name="Song Q."/>
            <person name="Thelen J."/>
            <person name="Cheng J."/>
            <person name="Xu D."/>
            <person name="Hellsten U."/>
            <person name="May G."/>
            <person name="Yu Y."/>
            <person name="Sakurai T."/>
            <person name="Umezawa T."/>
            <person name="Bhattacharyya M."/>
            <person name="Sandhu D."/>
            <person name="Valliyodan B."/>
            <person name="Lindquist E."/>
            <person name="Peto M."/>
            <person name="Grant D."/>
            <person name="Shu S."/>
            <person name="Goodstein D."/>
            <person name="Barry K."/>
            <person name="Futrell-Griggs M."/>
            <person name="Abernathy B."/>
            <person name="Du J."/>
            <person name="Tian Z."/>
            <person name="Zhu L."/>
            <person name="Gill N."/>
            <person name="Joshi T."/>
            <person name="Libault M."/>
            <person name="Sethuraman A."/>
            <person name="Zhang X."/>
            <person name="Shinozaki K."/>
            <person name="Nguyen H."/>
            <person name="Wing R."/>
            <person name="Cregan P."/>
            <person name="Specht J."/>
            <person name="Grimwood J."/>
            <person name="Rokhsar D."/>
            <person name="Stacey G."/>
            <person name="Shoemaker R."/>
            <person name="Jackson S."/>
        </authorList>
    </citation>
    <scope>NUCLEOTIDE SEQUENCE</scope>
    <source>
        <tissue evidence="2">Callus</tissue>
    </source>
</reference>
<evidence type="ECO:0000313" key="4">
    <source>
        <dbReference type="Proteomes" id="UP000008827"/>
    </source>
</evidence>
<dbReference type="EnsemblPlants" id="KRH56642">
    <property type="protein sequence ID" value="KRH56642"/>
    <property type="gene ID" value="GLYMA_05G010100"/>
</dbReference>
<accession>A0A0R0JUP7</accession>